<gene>
    <name evidence="1" type="ORF">MZV50_06600</name>
</gene>
<dbReference type="InterPro" id="IPR034660">
    <property type="entry name" value="DinB/YfiT-like"/>
</dbReference>
<dbReference type="SUPFAM" id="SSF109854">
    <property type="entry name" value="DinB/YfiT-like putative metalloenzymes"/>
    <property type="match status" value="1"/>
</dbReference>
<evidence type="ECO:0000313" key="1">
    <source>
        <dbReference type="EMBL" id="USQ97205.1"/>
    </source>
</evidence>
<evidence type="ECO:0000313" key="2">
    <source>
        <dbReference type="Proteomes" id="UP001057520"/>
    </source>
</evidence>
<dbReference type="Proteomes" id="UP001057520">
    <property type="component" value="Chromosome"/>
</dbReference>
<dbReference type="Gene3D" id="1.20.120.450">
    <property type="entry name" value="dinb family like domain"/>
    <property type="match status" value="1"/>
</dbReference>
<reference evidence="1 2" key="1">
    <citation type="submission" date="2022-04" db="EMBL/GenBank/DDBJ databases">
        <title>Genome sequence of soybean root-associated Caulobacter segnis RL271.</title>
        <authorList>
            <person name="Longley R."/>
            <person name="Bonito G."/>
            <person name="Trigodet F."/>
            <person name="Crosson S."/>
            <person name="Fiebig A."/>
        </authorList>
    </citation>
    <scope>NUCLEOTIDE SEQUENCE [LARGE SCALE GENOMIC DNA]</scope>
    <source>
        <strain evidence="1 2">RL271</strain>
    </source>
</reference>
<protein>
    <submittedName>
        <fullName evidence="1">DUF1993 domain-containing protein</fullName>
    </submittedName>
</protein>
<organism evidence="1 2">
    <name type="scientific">Caulobacter segnis</name>
    <dbReference type="NCBI Taxonomy" id="88688"/>
    <lineage>
        <taxon>Bacteria</taxon>
        <taxon>Pseudomonadati</taxon>
        <taxon>Pseudomonadota</taxon>
        <taxon>Alphaproteobacteria</taxon>
        <taxon>Caulobacterales</taxon>
        <taxon>Caulobacteraceae</taxon>
        <taxon>Caulobacter</taxon>
    </lineage>
</organism>
<dbReference type="EMBL" id="CP096040">
    <property type="protein sequence ID" value="USQ97205.1"/>
    <property type="molecule type" value="Genomic_DNA"/>
</dbReference>
<dbReference type="InterPro" id="IPR018531">
    <property type="entry name" value="DUF1993"/>
</dbReference>
<dbReference type="PANTHER" id="PTHR36922">
    <property type="entry name" value="BLL2446 PROTEIN"/>
    <property type="match status" value="1"/>
</dbReference>
<proteinExistence type="predicted"/>
<name>A0ABY4ZWX4_9CAUL</name>
<dbReference type="Pfam" id="PF09351">
    <property type="entry name" value="DUF1993"/>
    <property type="match status" value="1"/>
</dbReference>
<accession>A0ABY4ZWX4</accession>
<sequence>MDLHAIAIPTYVQMLKGLSAQLTKGEAYAAEGVMRPEALIGARLAPDMFPLATQVRFVCTQASDMLKQLAGGEPFAPAEDATDFDGLRAQLADAIARVQATPASAFDGAAERKIELKMPNGIIFDLTGEQFLRDWALAQFYFHLTAAYAILRHKGVPLGKPDWVPHMFAYIRPGTLPGR</sequence>
<keyword evidence="2" id="KW-1185">Reference proteome</keyword>
<dbReference type="PANTHER" id="PTHR36922:SF1">
    <property type="entry name" value="DUF1993 DOMAIN-CONTAINING PROTEIN"/>
    <property type="match status" value="1"/>
</dbReference>